<keyword evidence="10" id="KW-0560">Oxidoreductase</keyword>
<evidence type="ECO:0000256" key="5">
    <source>
        <dbReference type="ARBA" id="ARBA00022857"/>
    </source>
</evidence>
<comment type="function">
    <text evidence="10">Catalyzes the reduction of fatty acyl-CoA to fatty alcohols.</text>
</comment>
<dbReference type="AlphaFoldDB" id="A0A9R0DJM9"/>
<comment type="similarity">
    <text evidence="2 10">Belongs to the fatty acyl-CoA reductase family.</text>
</comment>
<dbReference type="GO" id="GO:0035336">
    <property type="term" value="P:long-chain fatty-acyl-CoA metabolic process"/>
    <property type="evidence" value="ECO:0007669"/>
    <property type="project" value="TreeGrafter"/>
</dbReference>
<dbReference type="PANTHER" id="PTHR11011">
    <property type="entry name" value="MALE STERILITY PROTEIN 2-RELATED"/>
    <property type="match status" value="1"/>
</dbReference>
<reference evidence="14" key="1">
    <citation type="submission" date="2025-08" db="UniProtKB">
        <authorList>
            <consortium name="RefSeq"/>
        </authorList>
    </citation>
    <scope>IDENTIFICATION</scope>
    <source>
        <tissue evidence="14">Whole larval tissue</tissue>
    </source>
</reference>
<feature type="domain" description="Fatty acyl-CoA reductase C-terminal" evidence="11">
    <location>
        <begin position="395"/>
        <end position="490"/>
    </location>
</feature>
<dbReference type="InterPro" id="IPR036291">
    <property type="entry name" value="NAD(P)-bd_dom_sf"/>
</dbReference>
<accession>A0A9R0DJM9</accession>
<dbReference type="OrthoDB" id="429813at2759"/>
<keyword evidence="3 10" id="KW-0444">Lipid biosynthesis</keyword>
<evidence type="ECO:0000256" key="4">
    <source>
        <dbReference type="ARBA" id="ARBA00022692"/>
    </source>
</evidence>
<dbReference type="GeneID" id="118280456"/>
<dbReference type="SUPFAM" id="SSF51735">
    <property type="entry name" value="NAD(P)-binding Rossmann-fold domains"/>
    <property type="match status" value="1"/>
</dbReference>
<dbReference type="Proteomes" id="UP000829999">
    <property type="component" value="Chromosome 21"/>
</dbReference>
<keyword evidence="7 10" id="KW-0443">Lipid metabolism</keyword>
<evidence type="ECO:0000259" key="11">
    <source>
        <dbReference type="Pfam" id="PF03015"/>
    </source>
</evidence>
<dbReference type="Pfam" id="PF03015">
    <property type="entry name" value="Sterile"/>
    <property type="match status" value="1"/>
</dbReference>
<dbReference type="RefSeq" id="XP_035456388.2">
    <property type="nucleotide sequence ID" value="XM_035600495.2"/>
</dbReference>
<dbReference type="Pfam" id="PF07993">
    <property type="entry name" value="NAD_binding_4"/>
    <property type="match status" value="1"/>
</dbReference>
<keyword evidence="4 10" id="KW-0812">Transmembrane</keyword>
<dbReference type="InterPro" id="IPR033640">
    <property type="entry name" value="FAR_C"/>
</dbReference>
<sequence>MEVDTLDIAERHELALLEKQRPMNAVIDLGTSPVQQFYKGTTIFLTGGSGFLGKQFMEKIFRSCEIERIYILLRPKKGKTIAQRLTYILKDPLYETLRKKKPNFANDIVPIEGDVADVRLGLSDKDWDTLTKEVNVIVHLAATVRFDEHLKKAGLINVRGTREMLELGKQCKNLKIFNHISTAFAHTTKSRINNEVREQFYPTPVLPDTFIDLVENMEEERLTEITPGLIKGWPNTYTFTKAIAEELVRTRAGELPVCIVKPAVVLGSYTEPSPGWIDKQTVMASPVGFLLGCGIGVMHVLYLKRDNQFVITPVDYANNAILAAGWDSVQNRKAIDSEVPIYIVGTATSNFTWDNLLNTLRTDELVKIITPKALYYVCAAHTSNPVVFWILTWLFHYIPGYFIDAIVNILGVRPKGLPSLVSIYSKTYKLCKVYEYFLFNNWKIRDDNLVSMMDRMAPADQAIFGCNVREIDQRGIALSMSVGLRRFIVQDGLKDSEYGQKKMRILKYVHVVCVLLYSYLIYSVFRTIYSAFCVIVPV</sequence>
<comment type="catalytic activity">
    <reaction evidence="9 10">
        <text>a long-chain fatty acyl-CoA + 2 NADPH + 2 H(+) = a long-chain primary fatty alcohol + 2 NADP(+) + CoA</text>
        <dbReference type="Rhea" id="RHEA:52716"/>
        <dbReference type="ChEBI" id="CHEBI:15378"/>
        <dbReference type="ChEBI" id="CHEBI:57287"/>
        <dbReference type="ChEBI" id="CHEBI:57783"/>
        <dbReference type="ChEBI" id="CHEBI:58349"/>
        <dbReference type="ChEBI" id="CHEBI:77396"/>
        <dbReference type="ChEBI" id="CHEBI:83139"/>
        <dbReference type="EC" id="1.2.1.84"/>
    </reaction>
</comment>
<keyword evidence="5 10" id="KW-0521">NADP</keyword>
<evidence type="ECO:0000313" key="14">
    <source>
        <dbReference type="RefSeq" id="XP_035456388.2"/>
    </source>
</evidence>
<dbReference type="InterPro" id="IPR026055">
    <property type="entry name" value="FAR"/>
</dbReference>
<dbReference type="PANTHER" id="PTHR11011:SF60">
    <property type="entry name" value="FATTY ACYL-COA REDUCTASE-RELATED"/>
    <property type="match status" value="1"/>
</dbReference>
<evidence type="ECO:0000256" key="2">
    <source>
        <dbReference type="ARBA" id="ARBA00005928"/>
    </source>
</evidence>
<dbReference type="GO" id="GO:0080019">
    <property type="term" value="F:alcohol-forming very long-chain fatty acyl-CoA reductase activity"/>
    <property type="evidence" value="ECO:0007669"/>
    <property type="project" value="InterPro"/>
</dbReference>
<evidence type="ECO:0000256" key="1">
    <source>
        <dbReference type="ARBA" id="ARBA00004141"/>
    </source>
</evidence>
<dbReference type="GO" id="GO:0102965">
    <property type="term" value="F:alcohol-forming long-chain fatty acyl-CoA reductase activity"/>
    <property type="evidence" value="ECO:0007669"/>
    <property type="project" value="UniProtKB-EC"/>
</dbReference>
<dbReference type="EC" id="1.2.1.84" evidence="10"/>
<evidence type="ECO:0000259" key="12">
    <source>
        <dbReference type="Pfam" id="PF07993"/>
    </source>
</evidence>
<dbReference type="GO" id="GO:0005777">
    <property type="term" value="C:peroxisome"/>
    <property type="evidence" value="ECO:0007669"/>
    <property type="project" value="TreeGrafter"/>
</dbReference>
<feature type="domain" description="Thioester reductase (TE)" evidence="12">
    <location>
        <begin position="45"/>
        <end position="321"/>
    </location>
</feature>
<proteinExistence type="inferred from homology"/>
<dbReference type="CDD" id="cd05236">
    <property type="entry name" value="FAR-N_SDR_e"/>
    <property type="match status" value="1"/>
</dbReference>
<dbReference type="CDD" id="cd09071">
    <property type="entry name" value="FAR_C"/>
    <property type="match status" value="1"/>
</dbReference>
<evidence type="ECO:0000313" key="13">
    <source>
        <dbReference type="Proteomes" id="UP000829999"/>
    </source>
</evidence>
<comment type="subcellular location">
    <subcellularLocation>
        <location evidence="1">Membrane</location>
        <topology evidence="1">Multi-pass membrane protein</topology>
    </subcellularLocation>
</comment>
<protein>
    <recommendedName>
        <fullName evidence="10">Fatty acyl-CoA reductase</fullName>
        <ecNumber evidence="10">1.2.1.84</ecNumber>
    </recommendedName>
</protein>
<organism evidence="13 14">
    <name type="scientific">Spodoptera frugiperda</name>
    <name type="common">Fall armyworm</name>
    <dbReference type="NCBI Taxonomy" id="7108"/>
    <lineage>
        <taxon>Eukaryota</taxon>
        <taxon>Metazoa</taxon>
        <taxon>Ecdysozoa</taxon>
        <taxon>Arthropoda</taxon>
        <taxon>Hexapoda</taxon>
        <taxon>Insecta</taxon>
        <taxon>Pterygota</taxon>
        <taxon>Neoptera</taxon>
        <taxon>Endopterygota</taxon>
        <taxon>Lepidoptera</taxon>
        <taxon>Glossata</taxon>
        <taxon>Ditrysia</taxon>
        <taxon>Noctuoidea</taxon>
        <taxon>Noctuidae</taxon>
        <taxon>Amphipyrinae</taxon>
        <taxon>Spodoptera</taxon>
    </lineage>
</organism>
<evidence type="ECO:0000256" key="9">
    <source>
        <dbReference type="ARBA" id="ARBA00052530"/>
    </source>
</evidence>
<keyword evidence="6 10" id="KW-1133">Transmembrane helix</keyword>
<dbReference type="InterPro" id="IPR013120">
    <property type="entry name" value="FAR_NAD-bd"/>
</dbReference>
<gene>
    <name evidence="14" type="primary">LOC118280456</name>
</gene>
<evidence type="ECO:0000256" key="7">
    <source>
        <dbReference type="ARBA" id="ARBA00023098"/>
    </source>
</evidence>
<dbReference type="Gene3D" id="3.40.50.720">
    <property type="entry name" value="NAD(P)-binding Rossmann-like Domain"/>
    <property type="match status" value="1"/>
</dbReference>
<evidence type="ECO:0000256" key="3">
    <source>
        <dbReference type="ARBA" id="ARBA00022516"/>
    </source>
</evidence>
<feature type="transmembrane region" description="Helical" evidence="10">
    <location>
        <begin position="505"/>
        <end position="525"/>
    </location>
</feature>
<keyword evidence="8 10" id="KW-0472">Membrane</keyword>
<evidence type="ECO:0000256" key="10">
    <source>
        <dbReference type="RuleBase" id="RU363097"/>
    </source>
</evidence>
<evidence type="ECO:0000256" key="6">
    <source>
        <dbReference type="ARBA" id="ARBA00022989"/>
    </source>
</evidence>
<keyword evidence="13" id="KW-1185">Reference proteome</keyword>
<dbReference type="FunFam" id="3.40.50.720:FF:000143">
    <property type="entry name" value="Fatty acyl-CoA reductase"/>
    <property type="match status" value="1"/>
</dbReference>
<evidence type="ECO:0000256" key="8">
    <source>
        <dbReference type="ARBA" id="ARBA00023136"/>
    </source>
</evidence>
<dbReference type="GO" id="GO:0016020">
    <property type="term" value="C:membrane"/>
    <property type="evidence" value="ECO:0007669"/>
    <property type="project" value="UniProtKB-SubCell"/>
</dbReference>
<name>A0A9R0DJM9_SPOFR</name>